<comment type="caution">
    <text evidence="1">The sequence shown here is derived from an EMBL/GenBank/DDBJ whole genome shotgun (WGS) entry which is preliminary data.</text>
</comment>
<evidence type="ECO:0000313" key="2">
    <source>
        <dbReference type="Proteomes" id="UP001144978"/>
    </source>
</evidence>
<keyword evidence="2" id="KW-1185">Reference proteome</keyword>
<evidence type="ECO:0000313" key="1">
    <source>
        <dbReference type="EMBL" id="KAJ2992027.1"/>
    </source>
</evidence>
<sequence length="142" mass="15445">MASHVEPPTTDWWSSTCPSIDYDGAGVESHVDQRNHPLRLSKAVFAAGGGWDGPWQMLYLYSERPGPCKRGLPPKLLPVSGCTWTARVHVPSSLQAVNVTSAAYLVTDVLLLSLRTADLSAPIFDSIRLSVSSVWYPPEPAL</sequence>
<reference evidence="1" key="1">
    <citation type="submission" date="2022-08" db="EMBL/GenBank/DDBJ databases">
        <title>Genome Sequence of Pycnoporus sanguineus.</title>
        <authorList>
            <person name="Buettner E."/>
        </authorList>
    </citation>
    <scope>NUCLEOTIDE SEQUENCE</scope>
    <source>
        <strain evidence="1">CG-C14</strain>
    </source>
</reference>
<dbReference type="EMBL" id="JANSHE010002426">
    <property type="protein sequence ID" value="KAJ2992027.1"/>
    <property type="molecule type" value="Genomic_DNA"/>
</dbReference>
<protein>
    <submittedName>
        <fullName evidence="1">Uncharacterized protein</fullName>
    </submittedName>
</protein>
<dbReference type="Proteomes" id="UP001144978">
    <property type="component" value="Unassembled WGS sequence"/>
</dbReference>
<organism evidence="1 2">
    <name type="scientific">Trametes sanguinea</name>
    <dbReference type="NCBI Taxonomy" id="158606"/>
    <lineage>
        <taxon>Eukaryota</taxon>
        <taxon>Fungi</taxon>
        <taxon>Dikarya</taxon>
        <taxon>Basidiomycota</taxon>
        <taxon>Agaricomycotina</taxon>
        <taxon>Agaricomycetes</taxon>
        <taxon>Polyporales</taxon>
        <taxon>Polyporaceae</taxon>
        <taxon>Trametes</taxon>
    </lineage>
</organism>
<gene>
    <name evidence="1" type="ORF">NUW54_g8033</name>
</gene>
<name>A0ACC1PHE4_9APHY</name>
<accession>A0ACC1PHE4</accession>
<proteinExistence type="predicted"/>